<evidence type="ECO:0000313" key="2">
    <source>
        <dbReference type="EMBL" id="HGL40728.1"/>
    </source>
</evidence>
<protein>
    <recommendedName>
        <fullName evidence="1">SnoaL-like domain-containing protein</fullName>
    </recommendedName>
</protein>
<dbReference type="Pfam" id="PF13474">
    <property type="entry name" value="SnoaL_3"/>
    <property type="match status" value="1"/>
</dbReference>
<evidence type="ECO:0000313" key="3">
    <source>
        <dbReference type="EMBL" id="HGN90459.1"/>
    </source>
</evidence>
<evidence type="ECO:0000259" key="1">
    <source>
        <dbReference type="Pfam" id="PF13474"/>
    </source>
</evidence>
<proteinExistence type="predicted"/>
<dbReference type="EMBL" id="DTCM01000043">
    <property type="protein sequence ID" value="HGL40728.1"/>
    <property type="molecule type" value="Genomic_DNA"/>
</dbReference>
<sequence>MKWRLEKQAEEVYRVVVEALEAGIRGDEETFNNLHSIAYTRYSDLPPYRLQNREEALKLKISLLTQLIDFEYSLENFQTFYHGDVAVACFLLRYRGMAVNDYAFEGKMVEGVARCTVVLEKSGDRWRILHEHLSRVPEGFSAD</sequence>
<dbReference type="Gene3D" id="3.10.450.50">
    <property type="match status" value="1"/>
</dbReference>
<feature type="domain" description="SnoaL-like" evidence="1">
    <location>
        <begin position="15"/>
        <end position="136"/>
    </location>
</feature>
<accession>A0A7C4E0A2</accession>
<evidence type="ECO:0000313" key="4">
    <source>
        <dbReference type="EMBL" id="HHN52638.1"/>
    </source>
</evidence>
<dbReference type="EMBL" id="DTAD01000054">
    <property type="protein sequence ID" value="HGN90459.1"/>
    <property type="molecule type" value="Genomic_DNA"/>
</dbReference>
<dbReference type="SUPFAM" id="SSF54427">
    <property type="entry name" value="NTF2-like"/>
    <property type="match status" value="1"/>
</dbReference>
<organism evidence="3">
    <name type="scientific">Caldiarchaeum subterraneum</name>
    <dbReference type="NCBI Taxonomy" id="311458"/>
    <lineage>
        <taxon>Archaea</taxon>
        <taxon>Nitrososphaerota</taxon>
        <taxon>Candidatus Caldarchaeales</taxon>
        <taxon>Candidatus Caldarchaeaceae</taxon>
        <taxon>Candidatus Caldarchaeum</taxon>
    </lineage>
</organism>
<dbReference type="AlphaFoldDB" id="A0A7C4E0A2"/>
<gene>
    <name evidence="4" type="ORF">ENM30_04915</name>
    <name evidence="3" type="ORF">ENT82_04950</name>
    <name evidence="2" type="ORF">ENU43_03585</name>
</gene>
<dbReference type="EMBL" id="DRXG01000109">
    <property type="protein sequence ID" value="HHN52638.1"/>
    <property type="molecule type" value="Genomic_DNA"/>
</dbReference>
<comment type="caution">
    <text evidence="3">The sequence shown here is derived from an EMBL/GenBank/DDBJ whole genome shotgun (WGS) entry which is preliminary data.</text>
</comment>
<reference evidence="3" key="1">
    <citation type="journal article" date="2020" name="mSystems">
        <title>Genome- and Community-Level Interaction Insights into Carbon Utilization and Element Cycling Functions of Hydrothermarchaeota in Hydrothermal Sediment.</title>
        <authorList>
            <person name="Zhou Z."/>
            <person name="Liu Y."/>
            <person name="Xu W."/>
            <person name="Pan J."/>
            <person name="Luo Z.H."/>
            <person name="Li M."/>
        </authorList>
    </citation>
    <scope>NUCLEOTIDE SEQUENCE [LARGE SCALE GENOMIC DNA]</scope>
    <source>
        <strain evidence="4">SpSt-1073</strain>
        <strain evidence="3">SpSt-613</strain>
        <strain evidence="2">SpSt-669</strain>
    </source>
</reference>
<dbReference type="InterPro" id="IPR037401">
    <property type="entry name" value="SnoaL-like"/>
</dbReference>
<dbReference type="InterPro" id="IPR032710">
    <property type="entry name" value="NTF2-like_dom_sf"/>
</dbReference>
<name>A0A7C4E0A2_CALS0</name>